<dbReference type="Pfam" id="PF02785">
    <property type="entry name" value="Biotin_carb_C"/>
    <property type="match status" value="1"/>
</dbReference>
<dbReference type="InterPro" id="IPR011054">
    <property type="entry name" value="Rudment_hybrid_motif"/>
</dbReference>
<dbReference type="InterPro" id="IPR005482">
    <property type="entry name" value="Biotin_COase_C"/>
</dbReference>
<dbReference type="SUPFAM" id="SSF51246">
    <property type="entry name" value="Rudiment single hybrid motif"/>
    <property type="match status" value="1"/>
</dbReference>
<name>A0ABS6WPC7_9HYPH</name>
<evidence type="ECO:0000256" key="2">
    <source>
        <dbReference type="ARBA" id="ARBA00022598"/>
    </source>
</evidence>
<keyword evidence="3" id="KW-0547">Nucleotide-binding</keyword>
<keyword evidence="8" id="KW-1185">Reference proteome</keyword>
<keyword evidence="2 7" id="KW-0436">Ligase</keyword>
<dbReference type="PANTHER" id="PTHR48095">
    <property type="entry name" value="PYRUVATE CARBOXYLASE SUBUNIT A"/>
    <property type="match status" value="1"/>
</dbReference>
<dbReference type="Gene3D" id="3.30.470.20">
    <property type="entry name" value="ATP-grasp fold, B domain"/>
    <property type="match status" value="1"/>
</dbReference>
<protein>
    <recommendedName>
        <fullName evidence="1">biotin carboxylase</fullName>
        <ecNumber evidence="1">6.3.4.14</ecNumber>
    </recommendedName>
</protein>
<evidence type="ECO:0000256" key="4">
    <source>
        <dbReference type="ARBA" id="ARBA00022840"/>
    </source>
</evidence>
<evidence type="ECO:0000256" key="1">
    <source>
        <dbReference type="ARBA" id="ARBA00013263"/>
    </source>
</evidence>
<dbReference type="SMART" id="SM00878">
    <property type="entry name" value="Biotin_carb_C"/>
    <property type="match status" value="1"/>
</dbReference>
<accession>A0ABS6WPC7</accession>
<dbReference type="EC" id="6.3.4.14" evidence="1"/>
<dbReference type="Proteomes" id="UP001430804">
    <property type="component" value="Unassembled WGS sequence"/>
</dbReference>
<dbReference type="InterPro" id="IPR011764">
    <property type="entry name" value="Biotin_carboxylation_dom"/>
</dbReference>
<evidence type="ECO:0000313" key="8">
    <source>
        <dbReference type="Proteomes" id="UP001430804"/>
    </source>
</evidence>
<evidence type="ECO:0000256" key="3">
    <source>
        <dbReference type="ARBA" id="ARBA00022741"/>
    </source>
</evidence>
<evidence type="ECO:0000313" key="7">
    <source>
        <dbReference type="EMBL" id="MBW3097822.1"/>
    </source>
</evidence>
<reference evidence="7" key="1">
    <citation type="submission" date="2021-07" db="EMBL/GenBank/DDBJ databases">
        <title>Pseudohoeflea marina sp. nov. a polyhydroxyalcanoate-producing bacterium.</title>
        <authorList>
            <person name="Zheng W."/>
            <person name="Yu S."/>
            <person name="Huang Y."/>
        </authorList>
    </citation>
    <scope>NUCLEOTIDE SEQUENCE</scope>
    <source>
        <strain evidence="7">DP4N28-3</strain>
    </source>
</reference>
<comment type="catalytic activity">
    <reaction evidence="5">
        <text>N(6)-biotinyl-L-lysyl-[protein] + hydrogencarbonate + ATP = N(6)-carboxybiotinyl-L-lysyl-[protein] + ADP + phosphate + H(+)</text>
        <dbReference type="Rhea" id="RHEA:13501"/>
        <dbReference type="Rhea" id="RHEA-COMP:10505"/>
        <dbReference type="Rhea" id="RHEA-COMP:10506"/>
        <dbReference type="ChEBI" id="CHEBI:15378"/>
        <dbReference type="ChEBI" id="CHEBI:17544"/>
        <dbReference type="ChEBI" id="CHEBI:30616"/>
        <dbReference type="ChEBI" id="CHEBI:43474"/>
        <dbReference type="ChEBI" id="CHEBI:83144"/>
        <dbReference type="ChEBI" id="CHEBI:83145"/>
        <dbReference type="ChEBI" id="CHEBI:456216"/>
        <dbReference type="EC" id="6.3.4.14"/>
    </reaction>
</comment>
<dbReference type="GO" id="GO:0003989">
    <property type="term" value="F:acetyl-CoA carboxylase activity"/>
    <property type="evidence" value="ECO:0007669"/>
    <property type="project" value="UniProtKB-EC"/>
</dbReference>
<dbReference type="PROSITE" id="PS50979">
    <property type="entry name" value="BC"/>
    <property type="match status" value="1"/>
</dbReference>
<gene>
    <name evidence="7" type="ORF">KY465_11085</name>
</gene>
<feature type="non-terminal residue" evidence="7">
    <location>
        <position position="1"/>
    </location>
</feature>
<proteinExistence type="predicted"/>
<evidence type="ECO:0000259" key="6">
    <source>
        <dbReference type="PROSITE" id="PS50979"/>
    </source>
</evidence>
<dbReference type="EMBL" id="JAHWQX010000002">
    <property type="protein sequence ID" value="MBW3097822.1"/>
    <property type="molecule type" value="Genomic_DNA"/>
</dbReference>
<dbReference type="InterPro" id="IPR051602">
    <property type="entry name" value="ACC_Biotin_Carboxylase"/>
</dbReference>
<organism evidence="7 8">
    <name type="scientific">Pseudohoeflea coraliihabitans</name>
    <dbReference type="NCBI Taxonomy" id="2860393"/>
    <lineage>
        <taxon>Bacteria</taxon>
        <taxon>Pseudomonadati</taxon>
        <taxon>Pseudomonadota</taxon>
        <taxon>Alphaproteobacteria</taxon>
        <taxon>Hyphomicrobiales</taxon>
        <taxon>Rhizobiaceae</taxon>
        <taxon>Pseudohoeflea</taxon>
    </lineage>
</organism>
<keyword evidence="4" id="KW-0067">ATP-binding</keyword>
<evidence type="ECO:0000256" key="5">
    <source>
        <dbReference type="ARBA" id="ARBA00048600"/>
    </source>
</evidence>
<dbReference type="PANTHER" id="PTHR48095:SF2">
    <property type="entry name" value="BIOTIN CARBOXYLASE, CHLOROPLASTIC"/>
    <property type="match status" value="1"/>
</dbReference>
<feature type="domain" description="Biotin carboxylation" evidence="6">
    <location>
        <begin position="1"/>
        <end position="70"/>
    </location>
</feature>
<sequence>QIPPFYDSLLGKLIVWGEDRDKALSRLGRALGELRIDGLPTTAPLFAALLSSQDVRANAVHTRWLEPWLEANLDTIRTRKGPADE</sequence>
<comment type="caution">
    <text evidence="7">The sequence shown here is derived from an EMBL/GenBank/DDBJ whole genome shotgun (WGS) entry which is preliminary data.</text>
</comment>